<dbReference type="Proteomes" id="UP000492821">
    <property type="component" value="Unassembled WGS sequence"/>
</dbReference>
<proteinExistence type="predicted"/>
<reference evidence="1" key="1">
    <citation type="journal article" date="2013" name="Genetics">
        <title>The draft genome and transcriptome of Panagrellus redivivus are shaped by the harsh demands of a free-living lifestyle.</title>
        <authorList>
            <person name="Srinivasan J."/>
            <person name="Dillman A.R."/>
            <person name="Macchietto M.G."/>
            <person name="Heikkinen L."/>
            <person name="Lakso M."/>
            <person name="Fracchia K.M."/>
            <person name="Antoshechkin I."/>
            <person name="Mortazavi A."/>
            <person name="Wong G."/>
            <person name="Sternberg P.W."/>
        </authorList>
    </citation>
    <scope>NUCLEOTIDE SEQUENCE [LARGE SCALE GENOMIC DNA]</scope>
    <source>
        <strain evidence="1">MT8872</strain>
    </source>
</reference>
<sequence>MNANILQVEKKRIHAPMVRSFSDLTFHFLLFAHHDSDRRQIQQKCHQKTYFQRVVRPDTDLCTWLSDLYLIATRLAGWMSEKDES</sequence>
<accession>A0A7E4W1W2</accession>
<reference evidence="2" key="2">
    <citation type="submission" date="2020-10" db="UniProtKB">
        <authorList>
            <consortium name="WormBaseParasite"/>
        </authorList>
    </citation>
    <scope>IDENTIFICATION</scope>
</reference>
<keyword evidence="1" id="KW-1185">Reference proteome</keyword>
<organism evidence="1 2">
    <name type="scientific">Panagrellus redivivus</name>
    <name type="common">Microworm</name>
    <dbReference type="NCBI Taxonomy" id="6233"/>
    <lineage>
        <taxon>Eukaryota</taxon>
        <taxon>Metazoa</taxon>
        <taxon>Ecdysozoa</taxon>
        <taxon>Nematoda</taxon>
        <taxon>Chromadorea</taxon>
        <taxon>Rhabditida</taxon>
        <taxon>Tylenchina</taxon>
        <taxon>Panagrolaimomorpha</taxon>
        <taxon>Panagrolaimoidea</taxon>
        <taxon>Panagrolaimidae</taxon>
        <taxon>Panagrellus</taxon>
    </lineage>
</organism>
<dbReference type="WBParaSite" id="Pan_g5422.t1">
    <property type="protein sequence ID" value="Pan_g5422.t1"/>
    <property type="gene ID" value="Pan_g5422"/>
</dbReference>
<evidence type="ECO:0000313" key="1">
    <source>
        <dbReference type="Proteomes" id="UP000492821"/>
    </source>
</evidence>
<protein>
    <submittedName>
        <fullName evidence="2">Uncharacterized protein</fullName>
    </submittedName>
</protein>
<name>A0A7E4W1W2_PANRE</name>
<dbReference type="AlphaFoldDB" id="A0A7E4W1W2"/>
<evidence type="ECO:0000313" key="2">
    <source>
        <dbReference type="WBParaSite" id="Pan_g5422.t1"/>
    </source>
</evidence>